<evidence type="ECO:0000313" key="2">
    <source>
        <dbReference type="Proteomes" id="UP000193045"/>
    </source>
</evidence>
<evidence type="ECO:0000313" key="1">
    <source>
        <dbReference type="EMBL" id="OSK99559.1"/>
    </source>
</evidence>
<name>A0A1X3J890_ECOLX</name>
<sequence length="47" mass="5608">MEIRGIRKTWIGNSEPFTDIKHYILILKRENGVTWLDNFGETDDEKK</sequence>
<comment type="caution">
    <text evidence="1">The sequence shown here is derived from an EMBL/GenBank/DDBJ whole genome shotgun (WGS) entry which is preliminary data.</text>
</comment>
<dbReference type="InterPro" id="IPR007973">
    <property type="entry name" value="Pilus_assembly_TraE"/>
</dbReference>
<organism evidence="1 2">
    <name type="scientific">Escherichia coli H386</name>
    <dbReference type="NCBI Taxonomy" id="656397"/>
    <lineage>
        <taxon>Bacteria</taxon>
        <taxon>Pseudomonadati</taxon>
        <taxon>Pseudomonadota</taxon>
        <taxon>Gammaproteobacteria</taxon>
        <taxon>Enterobacterales</taxon>
        <taxon>Enterobacteriaceae</taxon>
        <taxon>Escherichia</taxon>
    </lineage>
</organism>
<proteinExistence type="predicted"/>
<dbReference type="EMBL" id="ADJB01000101">
    <property type="protein sequence ID" value="OSK99559.1"/>
    <property type="molecule type" value="Genomic_DNA"/>
</dbReference>
<dbReference type="Proteomes" id="UP000193045">
    <property type="component" value="Unassembled WGS sequence"/>
</dbReference>
<dbReference type="Pfam" id="PF05309">
    <property type="entry name" value="TraE"/>
    <property type="match status" value="1"/>
</dbReference>
<dbReference type="AlphaFoldDB" id="A0A1X3J890"/>
<accession>A0A1X3J890</accession>
<protein>
    <submittedName>
        <fullName evidence="1">Protein TraE</fullName>
    </submittedName>
</protein>
<reference evidence="1 2" key="1">
    <citation type="submission" date="2010-04" db="EMBL/GenBank/DDBJ databases">
        <title>The Genome Sequence of Escherichia coli H386.</title>
        <authorList>
            <consortium name="The Broad Institute Genome Sequencing Platform"/>
            <consortium name="The Broad Institute Genome Sequencing Center for Infectious Disease"/>
            <person name="Feldgarden M."/>
            <person name="Gordon D.M."/>
            <person name="Johnson J.R."/>
            <person name="Johnston B.D."/>
            <person name="Young S."/>
            <person name="Zeng Q."/>
            <person name="Koehrsen M."/>
            <person name="Alvarado L."/>
            <person name="Berlin A.M."/>
            <person name="Borenstein D."/>
            <person name="Chapman S.B."/>
            <person name="Chen Z."/>
            <person name="Engels R."/>
            <person name="Freedman E."/>
            <person name="Gellesch M."/>
            <person name="Goldberg J."/>
            <person name="Griggs A."/>
            <person name="Gujja S."/>
            <person name="Heilman E.R."/>
            <person name="Heiman D.I."/>
            <person name="Hepburn T.A."/>
            <person name="Howarth C."/>
            <person name="Jen D."/>
            <person name="Larson L."/>
            <person name="Mehta T."/>
            <person name="Park D."/>
            <person name="Pearson M."/>
            <person name="Richards J."/>
            <person name="Roberts A."/>
            <person name="Saif S."/>
            <person name="Shea T.D."/>
            <person name="Shenoy N."/>
            <person name="Sisk P."/>
            <person name="Stolte C."/>
            <person name="Sykes S.N."/>
            <person name="Walk T."/>
            <person name="White J."/>
            <person name="Yandava C."/>
            <person name="Haas B."/>
            <person name="Henn M.R."/>
            <person name="Nusbaum C."/>
            <person name="Birren B."/>
        </authorList>
    </citation>
    <scope>NUCLEOTIDE SEQUENCE [LARGE SCALE GENOMIC DNA]</scope>
    <source>
        <strain evidence="1 2">H386</strain>
    </source>
</reference>
<gene>
    <name evidence="1" type="ORF">ECVG_04907</name>
</gene>